<proteinExistence type="predicted"/>
<dbReference type="RefSeq" id="XP_010266939.1">
    <property type="nucleotide sequence ID" value="XM_010268637.2"/>
</dbReference>
<dbReference type="OrthoDB" id="642536at2759"/>
<reference evidence="2" key="1">
    <citation type="submission" date="2025-08" db="UniProtKB">
        <authorList>
            <consortium name="RefSeq"/>
        </authorList>
    </citation>
    <scope>IDENTIFICATION</scope>
</reference>
<evidence type="ECO:0000313" key="2">
    <source>
        <dbReference type="RefSeq" id="XP_010266939.1"/>
    </source>
</evidence>
<dbReference type="GeneID" id="104604339"/>
<dbReference type="InterPro" id="IPR050942">
    <property type="entry name" value="F-box_BR-signaling"/>
</dbReference>
<accession>A0A1U8AVH9</accession>
<dbReference type="PANTHER" id="PTHR44259">
    <property type="entry name" value="OS07G0183000 PROTEIN-RELATED"/>
    <property type="match status" value="1"/>
</dbReference>
<dbReference type="Gene3D" id="1.20.1280.50">
    <property type="match status" value="1"/>
</dbReference>
<dbReference type="PANTHER" id="PTHR44259:SF114">
    <property type="entry name" value="OS06G0707300 PROTEIN"/>
    <property type="match status" value="1"/>
</dbReference>
<dbReference type="OMA" id="IDYLRFR"/>
<dbReference type="InterPro" id="IPR005174">
    <property type="entry name" value="KIB1-4_b-propeller"/>
</dbReference>
<dbReference type="eggNOG" id="ENOG502QS0H">
    <property type="taxonomic scope" value="Eukaryota"/>
</dbReference>
<sequence length="388" mass="44136">MAVDWSQLPPDMIVMMSRKLTVYIDYLRFRAVCVNWRSAVSKRPDHLPCQLPWLMLPNTRNNDTCRGFFSLSDDKIHWLELPEASRRRRCCGSSQGWLVVVEESPVIRLLNPLTRAQIQLPPLTTFPNVLGFDVYRIGKEYTLQTSSGDCYSRNLKEMRDSFLKKVILSSSPASSSEYVALAILNETGELAFCRHGDEGWTFIEDAQPCYEDVICYKGLFYAVDRRGKVVICDVSGVSPVVTVINTLWLFGGDILYLVEQSGELLLVTRHLELGLVEPDMAYKTIRFEVAKLDSSSQNWVKLKGIGDHVLFLGKNSSLSLSASDYPECRRNCIYFTDDYSEVNFEGVRGDYDVGVFNLEDDSIEPLLCYSQSSLLIWPPPLWITPNPF</sequence>
<dbReference type="Pfam" id="PF03478">
    <property type="entry name" value="Beta-prop_KIB1-4"/>
    <property type="match status" value="1"/>
</dbReference>
<dbReference type="SMART" id="SM00256">
    <property type="entry name" value="FBOX"/>
    <property type="match status" value="1"/>
</dbReference>
<protein>
    <submittedName>
        <fullName evidence="2">F-box protein SKIP23-like</fullName>
    </submittedName>
</protein>
<evidence type="ECO:0000313" key="1">
    <source>
        <dbReference type="Proteomes" id="UP000189703"/>
    </source>
</evidence>
<gene>
    <name evidence="2" type="primary">LOC104604339</name>
</gene>
<name>A0A1U8AVH9_NELNU</name>
<organism evidence="1 2">
    <name type="scientific">Nelumbo nucifera</name>
    <name type="common">Sacred lotus</name>
    <dbReference type="NCBI Taxonomy" id="4432"/>
    <lineage>
        <taxon>Eukaryota</taxon>
        <taxon>Viridiplantae</taxon>
        <taxon>Streptophyta</taxon>
        <taxon>Embryophyta</taxon>
        <taxon>Tracheophyta</taxon>
        <taxon>Spermatophyta</taxon>
        <taxon>Magnoliopsida</taxon>
        <taxon>Proteales</taxon>
        <taxon>Nelumbonaceae</taxon>
        <taxon>Nelumbo</taxon>
    </lineage>
</organism>
<dbReference type="KEGG" id="nnu:104604339"/>
<dbReference type="AlphaFoldDB" id="A0A1U8AVH9"/>
<dbReference type="Proteomes" id="UP000189703">
    <property type="component" value="Unplaced"/>
</dbReference>
<dbReference type="InterPro" id="IPR001810">
    <property type="entry name" value="F-box_dom"/>
</dbReference>
<keyword evidence="1" id="KW-1185">Reference proteome</keyword>